<dbReference type="OrthoDB" id="2443673at2"/>
<evidence type="ECO:0000259" key="1">
    <source>
        <dbReference type="Pfam" id="PF26308"/>
    </source>
</evidence>
<evidence type="ECO:0000313" key="2">
    <source>
        <dbReference type="EMBL" id="PYF02324.1"/>
    </source>
</evidence>
<dbReference type="RefSeq" id="WP_107937459.1">
    <property type="nucleotide sequence ID" value="NZ_PYWJ01000043.1"/>
</dbReference>
<dbReference type="Pfam" id="PF26308">
    <property type="entry name" value="YopA_M"/>
    <property type="match status" value="1"/>
</dbReference>
<protein>
    <recommendedName>
        <fullName evidence="1">YopA central domain-containing protein</fullName>
    </recommendedName>
</protein>
<sequence length="449" mass="52423">MENESIVISNLEKLNTNESIVIYEGEYNLLLNDKRLLVNGLVSLKWLPNPNIEFTGIVNDGVKGLNEFMGVDNVEITLPNGFKGSALLTSINMANYFEVSGVLNSKLDVSKDDSNVDKISFAIVNFRNNNGIYINGSNMKYSGRLIFEYGDYKVTIDKRENHKQIYEDLKKQGGYCITHFAELKRKDNKDFDVVDVENIIESLIWLLSFSSGRQIGFCYFLGVKDDECIFEKYQTPIINNWRDISNWYPIREVYNNLGHIFVELVDKLQDELWGKVLKNIFTWYFDGLRSTYIENKIVSIQIALENIAWTYIVEDKEIMDGQIFDSKLRTSDKLRLLLYELDIPRELPKVEGLNFSNNKFKDGVHLFTDMRNDIVHPKKKSKLESDNWKIKYRVWQLGVKYLELSILRVLGYKGKYYNFLKDEVNYKEISEVVPWSNEEEYRKLITGNS</sequence>
<evidence type="ECO:0000313" key="3">
    <source>
        <dbReference type="Proteomes" id="UP000247416"/>
    </source>
</evidence>
<dbReference type="InterPro" id="IPR058684">
    <property type="entry name" value="YopA_M"/>
</dbReference>
<keyword evidence="3" id="KW-1185">Reference proteome</keyword>
<dbReference type="AlphaFoldDB" id="A0A318TC84"/>
<comment type="caution">
    <text evidence="2">The sequence shown here is derived from an EMBL/GenBank/DDBJ whole genome shotgun (WGS) entry which is preliminary data.</text>
</comment>
<gene>
    <name evidence="2" type="ORF">BJ095_1431</name>
</gene>
<dbReference type="EMBL" id="QJTJ01000043">
    <property type="protein sequence ID" value="PYF02324.1"/>
    <property type="molecule type" value="Genomic_DNA"/>
</dbReference>
<reference evidence="2 3" key="1">
    <citation type="submission" date="2018-06" db="EMBL/GenBank/DDBJ databases">
        <title>Genomic Encyclopedia of Archaeal and Bacterial Type Strains, Phase II (KMG-II): from individual species to whole genera.</title>
        <authorList>
            <person name="Goeker M."/>
        </authorList>
    </citation>
    <scope>NUCLEOTIDE SEQUENCE [LARGE SCALE GENOMIC DNA]</scope>
    <source>
        <strain evidence="2 3">KACC 16626</strain>
    </source>
</reference>
<accession>A0A318TC84</accession>
<organism evidence="2 3">
    <name type="scientific">Ureibacillus chungkukjangi</name>
    <dbReference type="NCBI Taxonomy" id="1202712"/>
    <lineage>
        <taxon>Bacteria</taxon>
        <taxon>Bacillati</taxon>
        <taxon>Bacillota</taxon>
        <taxon>Bacilli</taxon>
        <taxon>Bacillales</taxon>
        <taxon>Caryophanaceae</taxon>
        <taxon>Ureibacillus</taxon>
    </lineage>
</organism>
<proteinExistence type="predicted"/>
<feature type="domain" description="YopA central" evidence="1">
    <location>
        <begin position="112"/>
        <end position="243"/>
    </location>
</feature>
<name>A0A318TC84_9BACL</name>
<dbReference type="Proteomes" id="UP000247416">
    <property type="component" value="Unassembled WGS sequence"/>
</dbReference>